<dbReference type="EMBL" id="JAGEOJ010000007">
    <property type="protein sequence ID" value="MBO2449250.1"/>
    <property type="molecule type" value="Genomic_DNA"/>
</dbReference>
<name>A0A939PAY5_9ACTN</name>
<evidence type="ECO:0000313" key="3">
    <source>
        <dbReference type="Proteomes" id="UP000669179"/>
    </source>
</evidence>
<dbReference type="AlphaFoldDB" id="A0A939PAY5"/>
<dbReference type="Proteomes" id="UP000669179">
    <property type="component" value="Unassembled WGS sequence"/>
</dbReference>
<evidence type="ECO:0000313" key="2">
    <source>
        <dbReference type="EMBL" id="MBO2449250.1"/>
    </source>
</evidence>
<sequence>MAHRLLPIAVLITAAATAAACGGGGERTRPVRATGGVAAGTGYTSDQLEQALLNDLPGYQQAGEPDSGEYGALKPIQSTAQLQQQVKLDKPRCASAARAGGLQDKSLPAATTTFSRGSGQTATETLVSLSGDAAERQVKTQVPVGCSTFRTRVGAQWSEHEIVEAPPGTIGQGSRTVGVTTVAGSSHTKAWYVVLRGQRYLATLALYGPNATRDEAEQLARQAYDQAEKILP</sequence>
<comment type="caution">
    <text evidence="2">The sequence shown here is derived from an EMBL/GenBank/DDBJ whole genome shotgun (WGS) entry which is preliminary data.</text>
</comment>
<feature type="chain" id="PRO_5036979160" description="Sensor domain-containing protein" evidence="1">
    <location>
        <begin position="21"/>
        <end position="232"/>
    </location>
</feature>
<proteinExistence type="predicted"/>
<keyword evidence="3" id="KW-1185">Reference proteome</keyword>
<protein>
    <recommendedName>
        <fullName evidence="4">Sensor domain-containing protein</fullName>
    </recommendedName>
</protein>
<organism evidence="2 3">
    <name type="scientific">Actinomadura barringtoniae</name>
    <dbReference type="NCBI Taxonomy" id="1427535"/>
    <lineage>
        <taxon>Bacteria</taxon>
        <taxon>Bacillati</taxon>
        <taxon>Actinomycetota</taxon>
        <taxon>Actinomycetes</taxon>
        <taxon>Streptosporangiales</taxon>
        <taxon>Thermomonosporaceae</taxon>
        <taxon>Actinomadura</taxon>
    </lineage>
</organism>
<gene>
    <name evidence="2" type="ORF">J4573_19250</name>
</gene>
<keyword evidence="1" id="KW-0732">Signal</keyword>
<reference evidence="2" key="1">
    <citation type="submission" date="2021-03" db="EMBL/GenBank/DDBJ databases">
        <authorList>
            <person name="Kanchanasin P."/>
            <person name="Saeng-In P."/>
            <person name="Phongsopitanun W."/>
            <person name="Yuki M."/>
            <person name="Kudo T."/>
            <person name="Ohkuma M."/>
            <person name="Tanasupawat S."/>
        </authorList>
    </citation>
    <scope>NUCLEOTIDE SEQUENCE</scope>
    <source>
        <strain evidence="2">GKU 128</strain>
    </source>
</reference>
<feature type="signal peptide" evidence="1">
    <location>
        <begin position="1"/>
        <end position="20"/>
    </location>
</feature>
<accession>A0A939PAY5</accession>
<evidence type="ECO:0000256" key="1">
    <source>
        <dbReference type="SAM" id="SignalP"/>
    </source>
</evidence>
<dbReference type="RefSeq" id="WP_208257118.1">
    <property type="nucleotide sequence ID" value="NZ_JAGEOJ010000007.1"/>
</dbReference>
<evidence type="ECO:0008006" key="4">
    <source>
        <dbReference type="Google" id="ProtNLM"/>
    </source>
</evidence>
<dbReference type="PROSITE" id="PS51257">
    <property type="entry name" value="PROKAR_LIPOPROTEIN"/>
    <property type="match status" value="1"/>
</dbReference>